<dbReference type="PANTHER" id="PTHR43245">
    <property type="entry name" value="BIFUNCTIONAL POLYMYXIN RESISTANCE PROTEIN ARNA"/>
    <property type="match status" value="1"/>
</dbReference>
<dbReference type="EMBL" id="BMGY01000021">
    <property type="protein sequence ID" value="GGH86852.1"/>
    <property type="molecule type" value="Genomic_DNA"/>
</dbReference>
<proteinExistence type="predicted"/>
<dbReference type="PANTHER" id="PTHR43245:SF23">
    <property type="entry name" value="NAD(P)-BINDING DOMAIN-CONTAINING PROTEIN"/>
    <property type="match status" value="1"/>
</dbReference>
<dbReference type="Gene3D" id="3.40.50.720">
    <property type="entry name" value="NAD(P)-binding Rossmann-like Domain"/>
    <property type="match status" value="1"/>
</dbReference>
<evidence type="ECO:0000313" key="3">
    <source>
        <dbReference type="EMBL" id="GGH86852.1"/>
    </source>
</evidence>
<dbReference type="InterPro" id="IPR001509">
    <property type="entry name" value="Epimerase_deHydtase"/>
</dbReference>
<keyword evidence="4" id="KW-1185">Reference proteome</keyword>
<evidence type="ECO:0000256" key="1">
    <source>
        <dbReference type="SAM" id="MobiDB-lite"/>
    </source>
</evidence>
<dbReference type="SUPFAM" id="SSF51735">
    <property type="entry name" value="NAD(P)-binding Rossmann-fold domains"/>
    <property type="match status" value="1"/>
</dbReference>
<name>A0ABQ2A651_9BACT</name>
<organism evidence="3 4">
    <name type="scientific">Hymenobacter frigidus</name>
    <dbReference type="NCBI Taxonomy" id="1524095"/>
    <lineage>
        <taxon>Bacteria</taxon>
        <taxon>Pseudomonadati</taxon>
        <taxon>Bacteroidota</taxon>
        <taxon>Cytophagia</taxon>
        <taxon>Cytophagales</taxon>
        <taxon>Hymenobacteraceae</taxon>
        <taxon>Hymenobacter</taxon>
    </lineage>
</organism>
<dbReference type="CDD" id="cd08946">
    <property type="entry name" value="SDR_e"/>
    <property type="match status" value="1"/>
</dbReference>
<dbReference type="InterPro" id="IPR050177">
    <property type="entry name" value="Lipid_A_modif_metabolic_enz"/>
</dbReference>
<dbReference type="RefSeq" id="WP_188562349.1">
    <property type="nucleotide sequence ID" value="NZ_BMGY01000021.1"/>
</dbReference>
<gene>
    <name evidence="3" type="ORF">GCM10011495_24400</name>
</gene>
<comment type="caution">
    <text evidence="3">The sequence shown here is derived from an EMBL/GenBank/DDBJ whole genome shotgun (WGS) entry which is preliminary data.</text>
</comment>
<dbReference type="Pfam" id="PF01370">
    <property type="entry name" value="Epimerase"/>
    <property type="match status" value="1"/>
</dbReference>
<feature type="region of interest" description="Disordered" evidence="1">
    <location>
        <begin position="351"/>
        <end position="374"/>
    </location>
</feature>
<evidence type="ECO:0000313" key="4">
    <source>
        <dbReference type="Proteomes" id="UP000637774"/>
    </source>
</evidence>
<dbReference type="Proteomes" id="UP000637774">
    <property type="component" value="Unassembled WGS sequence"/>
</dbReference>
<evidence type="ECO:0000259" key="2">
    <source>
        <dbReference type="Pfam" id="PF01370"/>
    </source>
</evidence>
<accession>A0ABQ2A651</accession>
<feature type="domain" description="NAD-dependent epimerase/dehydratase" evidence="2">
    <location>
        <begin position="6"/>
        <end position="235"/>
    </location>
</feature>
<protein>
    <submittedName>
        <fullName evidence="3">NAD-dependent epimerase</fullName>
    </submittedName>
</protein>
<dbReference type="InterPro" id="IPR036291">
    <property type="entry name" value="NAD(P)-bd_dom_sf"/>
</dbReference>
<sequence length="374" mass="40939">MKPARILITGNMGYVGPGVVRHLRQTFPEAELIGYDLGYFAHCLTGTSRLPETRLSRQVFGDVRCLPSGLLAGVDAVVHLAAISNDPMGTAYEDVTMEINHRASVALAKRAKAYGVKSFVFASSCSMYGLGGSDAKTEESALNPLTAYARSKVASERDLAPLADEKFRVTCLRFATACGWSDRLRLDLVLNDFVAGAVATGEISIMSDGTPWRPLIHVLDMARAIGWAVTRDVSHGGAFLAVNAGSNNWNYRVRELAEAVAEALPGTHIRLNPDAAPDLRSYKVDFTLFRRLAPEVQPRHTLSSTISELHHKLLDMGFRDPNFRASRLMRLRVIAALREQDELTEDLTWTTGQPLAVPPPPVPRPRPELVGVQV</sequence>
<reference evidence="4" key="1">
    <citation type="journal article" date="2019" name="Int. J. Syst. Evol. Microbiol.">
        <title>The Global Catalogue of Microorganisms (GCM) 10K type strain sequencing project: providing services to taxonomists for standard genome sequencing and annotation.</title>
        <authorList>
            <consortium name="The Broad Institute Genomics Platform"/>
            <consortium name="The Broad Institute Genome Sequencing Center for Infectious Disease"/>
            <person name="Wu L."/>
            <person name="Ma J."/>
        </authorList>
    </citation>
    <scope>NUCLEOTIDE SEQUENCE [LARGE SCALE GENOMIC DNA]</scope>
    <source>
        <strain evidence="4">CGMCC 1.14966</strain>
    </source>
</reference>